<dbReference type="Proteomes" id="UP000706124">
    <property type="component" value="Unassembled WGS sequence"/>
</dbReference>
<dbReference type="GO" id="GO:0034967">
    <property type="term" value="C:Set3 complex"/>
    <property type="evidence" value="ECO:0007669"/>
    <property type="project" value="TreeGrafter"/>
</dbReference>
<feature type="compositionally biased region" description="Low complexity" evidence="6">
    <location>
        <begin position="196"/>
        <end position="208"/>
    </location>
</feature>
<evidence type="ECO:0000256" key="3">
    <source>
        <dbReference type="ARBA" id="ARBA00022737"/>
    </source>
</evidence>
<evidence type="ECO:0000259" key="7">
    <source>
        <dbReference type="Pfam" id="PF12894"/>
    </source>
</evidence>
<proteinExistence type="predicted"/>
<dbReference type="InterPro" id="IPR019775">
    <property type="entry name" value="WD40_repeat_CS"/>
</dbReference>
<dbReference type="Pfam" id="PF00400">
    <property type="entry name" value="WD40"/>
    <property type="match status" value="1"/>
</dbReference>
<dbReference type="SMART" id="SM00667">
    <property type="entry name" value="LisH"/>
    <property type="match status" value="1"/>
</dbReference>
<dbReference type="PROSITE" id="PS00678">
    <property type="entry name" value="WD_REPEATS_1"/>
    <property type="match status" value="1"/>
</dbReference>
<accession>A0A9P7M783</accession>
<dbReference type="OrthoDB" id="1367865at2759"/>
<comment type="caution">
    <text evidence="8">The sequence shown here is derived from an EMBL/GenBank/DDBJ whole genome shotgun (WGS) entry which is preliminary data.</text>
</comment>
<evidence type="ECO:0000313" key="9">
    <source>
        <dbReference type="Proteomes" id="UP000706124"/>
    </source>
</evidence>
<dbReference type="Pfam" id="PF08513">
    <property type="entry name" value="LisH"/>
    <property type="match status" value="1"/>
</dbReference>
<evidence type="ECO:0000256" key="1">
    <source>
        <dbReference type="ARBA" id="ARBA00004123"/>
    </source>
</evidence>
<feature type="compositionally biased region" description="Low complexity" evidence="6">
    <location>
        <begin position="253"/>
        <end position="264"/>
    </location>
</feature>
<organism evidence="8 9">
    <name type="scientific">Claviceps pazoutovae</name>
    <dbReference type="NCBI Taxonomy" id="1649127"/>
    <lineage>
        <taxon>Eukaryota</taxon>
        <taxon>Fungi</taxon>
        <taxon>Dikarya</taxon>
        <taxon>Ascomycota</taxon>
        <taxon>Pezizomycotina</taxon>
        <taxon>Sordariomycetes</taxon>
        <taxon>Hypocreomycetidae</taxon>
        <taxon>Hypocreales</taxon>
        <taxon>Clavicipitaceae</taxon>
        <taxon>Claviceps</taxon>
    </lineage>
</organism>
<dbReference type="InterPro" id="IPR045183">
    <property type="entry name" value="Ebi-like"/>
</dbReference>
<dbReference type="Pfam" id="PF12894">
    <property type="entry name" value="ANAPC4_WD40"/>
    <property type="match status" value="1"/>
</dbReference>
<protein>
    <recommendedName>
        <fullName evidence="7">Anaphase-promoting complex subunit 4-like WD40 domain-containing protein</fullName>
    </recommendedName>
</protein>
<reference evidence="8 9" key="1">
    <citation type="journal article" date="2020" name="bioRxiv">
        <title>Whole genome comparisons of ergot fungi reveals the divergence and evolution of species within the genus Claviceps are the result of varying mechanisms driving genome evolution and host range expansion.</title>
        <authorList>
            <person name="Wyka S.A."/>
            <person name="Mondo S.J."/>
            <person name="Liu M."/>
            <person name="Dettman J."/>
            <person name="Nalam V."/>
            <person name="Broders K.D."/>
        </authorList>
    </citation>
    <scope>NUCLEOTIDE SEQUENCE [LARGE SCALE GENOMIC DNA]</scope>
    <source>
        <strain evidence="8 9">CCC 1485</strain>
    </source>
</reference>
<dbReference type="GO" id="GO:0006357">
    <property type="term" value="P:regulation of transcription by RNA polymerase II"/>
    <property type="evidence" value="ECO:0007669"/>
    <property type="project" value="TreeGrafter"/>
</dbReference>
<dbReference type="AlphaFoldDB" id="A0A9P7M783"/>
<dbReference type="InterPro" id="IPR006594">
    <property type="entry name" value="LisH"/>
</dbReference>
<feature type="region of interest" description="Disordered" evidence="6">
    <location>
        <begin position="145"/>
        <end position="208"/>
    </location>
</feature>
<dbReference type="Gene3D" id="1.20.960.30">
    <property type="match status" value="1"/>
</dbReference>
<dbReference type="Gene3D" id="2.130.10.10">
    <property type="entry name" value="YVTN repeat-like/Quinoprotein amine dehydrogenase"/>
    <property type="match status" value="1"/>
</dbReference>
<dbReference type="PROSITE" id="PS50082">
    <property type="entry name" value="WD_REPEATS_2"/>
    <property type="match status" value="1"/>
</dbReference>
<keyword evidence="2 5" id="KW-0853">WD repeat</keyword>
<dbReference type="InterPro" id="IPR015943">
    <property type="entry name" value="WD40/YVTN_repeat-like_dom_sf"/>
</dbReference>
<evidence type="ECO:0000313" key="8">
    <source>
        <dbReference type="EMBL" id="KAG5931406.1"/>
    </source>
</evidence>
<keyword evidence="3" id="KW-0677">Repeat</keyword>
<dbReference type="PANTHER" id="PTHR22846">
    <property type="entry name" value="WD40 REPEAT PROTEIN"/>
    <property type="match status" value="1"/>
</dbReference>
<dbReference type="PANTHER" id="PTHR22846:SF2">
    <property type="entry name" value="F-BOX-LIKE_WD REPEAT-CONTAINING PROTEIN EBI"/>
    <property type="match status" value="1"/>
</dbReference>
<sequence>MWNLDIDDGLTFFCRSRLPTLPPPTCPLPSTAGHPSLAAIRGARLVVMVDKEFLDSDRVNFLVWRYLLEGNYRETAAKFQKEWHVKEPHRDLPFAPHVQGRALVSVVNNGLLYHGLKREFALKKLSSNATGAELDALRVGIFGPLTPPAESKSEEAPSGGEAVSEGDAEALRKRFQSQGSDESPAKRPHLGHGHADASANPNPNSSASSNIIADVIENVNENASVPAYTPASASAATGGFDAAIPAGTATATATATQTSTNTKNNNDEPVTTRSLTGNFLDNEKAVRLQDLQKIYTSDVTGAHTPASHTPASNLATELTLMDIDDMPNHPSRPHSLDESSLQESNSNQAYPSPMEIEPLPPLIRTDGPEQGTQVEQVEELLPDTKFIRLMDGGGGDGSLAEAMVSPSSSASAEHAPVLLQCQWSPRDPSVLAAAGTDALARIWTISGAALTGDQVLSSRAHTLLDPDTPRTTTVTAMSWTSDGAAIAVATDSGSVACVHVYSADGVLLQSMEVSEPPVIKLSWNPSNTFLLAISPEKGGALITAYSSRTGAAITHYLPGHDVASPPLDATWTNDAEFLVTGGDLLLHLSRSDTSITQSRKFETNQGDCFNHVLFDWRTSLAATSSDRGTLDLWDESGQRRTIRAHRGPITTMAWQPMSPTQPVSDDERLIATGGEDCAILIWNVRKPESSAKCYLTMDSPIVQLAFTPDGAFIAGATSRQVLIWKVDDHTVPRASWNRPPHPGWLSPKGSSEMEEEDEHCLCWDVSGQKLAYGSNSRLAVITFSR</sequence>
<name>A0A9P7M783_9HYPO</name>
<comment type="subcellular location">
    <subcellularLocation>
        <location evidence="1">Nucleus</location>
    </subcellularLocation>
</comment>
<feature type="compositionally biased region" description="Polar residues" evidence="6">
    <location>
        <begin position="338"/>
        <end position="350"/>
    </location>
</feature>
<dbReference type="PROSITE" id="PS50896">
    <property type="entry name" value="LISH"/>
    <property type="match status" value="1"/>
</dbReference>
<keyword evidence="9" id="KW-1185">Reference proteome</keyword>
<evidence type="ECO:0000256" key="6">
    <source>
        <dbReference type="SAM" id="MobiDB-lite"/>
    </source>
</evidence>
<dbReference type="SMART" id="SM00320">
    <property type="entry name" value="WD40"/>
    <property type="match status" value="6"/>
</dbReference>
<feature type="region of interest" description="Disordered" evidence="6">
    <location>
        <begin position="253"/>
        <end position="275"/>
    </location>
</feature>
<feature type="domain" description="Anaphase-promoting complex subunit 4-like WD40" evidence="7">
    <location>
        <begin position="467"/>
        <end position="524"/>
    </location>
</feature>
<evidence type="ECO:0000256" key="2">
    <source>
        <dbReference type="ARBA" id="ARBA00022574"/>
    </source>
</evidence>
<dbReference type="InterPro" id="IPR011047">
    <property type="entry name" value="Quinoprotein_ADH-like_sf"/>
</dbReference>
<dbReference type="EMBL" id="SRPO01000576">
    <property type="protein sequence ID" value="KAG5931406.1"/>
    <property type="molecule type" value="Genomic_DNA"/>
</dbReference>
<dbReference type="SUPFAM" id="SSF50998">
    <property type="entry name" value="Quinoprotein alcohol dehydrogenase-like"/>
    <property type="match status" value="1"/>
</dbReference>
<dbReference type="InterPro" id="IPR024977">
    <property type="entry name" value="Apc4-like_WD40_dom"/>
</dbReference>
<evidence type="ECO:0000256" key="4">
    <source>
        <dbReference type="ARBA" id="ARBA00023242"/>
    </source>
</evidence>
<keyword evidence="4" id="KW-0539">Nucleus</keyword>
<feature type="repeat" description="WD" evidence="5">
    <location>
        <begin position="642"/>
        <end position="692"/>
    </location>
</feature>
<feature type="region of interest" description="Disordered" evidence="6">
    <location>
        <begin position="323"/>
        <end position="355"/>
    </location>
</feature>
<gene>
    <name evidence="8" type="ORF">E4U60_006107</name>
</gene>
<dbReference type="GO" id="GO:0003714">
    <property type="term" value="F:transcription corepressor activity"/>
    <property type="evidence" value="ECO:0007669"/>
    <property type="project" value="InterPro"/>
</dbReference>
<evidence type="ECO:0000256" key="5">
    <source>
        <dbReference type="PROSITE-ProRule" id="PRU00221"/>
    </source>
</evidence>
<dbReference type="InterPro" id="IPR001680">
    <property type="entry name" value="WD40_rpt"/>
</dbReference>